<feature type="compositionally biased region" description="Polar residues" evidence="1">
    <location>
        <begin position="157"/>
        <end position="174"/>
    </location>
</feature>
<proteinExistence type="predicted"/>
<dbReference type="Proteomes" id="UP000322234">
    <property type="component" value="Unassembled WGS sequence"/>
</dbReference>
<protein>
    <submittedName>
        <fullName evidence="2">Uncharacterized protein</fullName>
    </submittedName>
</protein>
<keyword evidence="3" id="KW-1185">Reference proteome</keyword>
<dbReference type="AlphaFoldDB" id="A0A6B0QTL0"/>
<evidence type="ECO:0000313" key="3">
    <source>
        <dbReference type="Proteomes" id="UP000322234"/>
    </source>
</evidence>
<organism evidence="2 3">
    <name type="scientific">Bos mutus</name>
    <name type="common">wild yak</name>
    <dbReference type="NCBI Taxonomy" id="72004"/>
    <lineage>
        <taxon>Eukaryota</taxon>
        <taxon>Metazoa</taxon>
        <taxon>Chordata</taxon>
        <taxon>Craniata</taxon>
        <taxon>Vertebrata</taxon>
        <taxon>Euteleostomi</taxon>
        <taxon>Mammalia</taxon>
        <taxon>Eutheria</taxon>
        <taxon>Laurasiatheria</taxon>
        <taxon>Artiodactyla</taxon>
        <taxon>Ruminantia</taxon>
        <taxon>Pecora</taxon>
        <taxon>Bovidae</taxon>
        <taxon>Bovinae</taxon>
        <taxon>Bos</taxon>
    </lineage>
</organism>
<feature type="region of interest" description="Disordered" evidence="1">
    <location>
        <begin position="87"/>
        <end position="110"/>
    </location>
</feature>
<reference evidence="2" key="1">
    <citation type="submission" date="2019-10" db="EMBL/GenBank/DDBJ databases">
        <title>The sequence and de novo assembly of the wild yak genome.</title>
        <authorList>
            <person name="Liu Y."/>
        </authorList>
    </citation>
    <scope>NUCLEOTIDE SEQUENCE [LARGE SCALE GENOMIC DNA]</scope>
    <source>
        <strain evidence="2">WY2019</strain>
    </source>
</reference>
<sequence>MCEGLVWSESNYSDLEYLLYYTESYPKKRNYTMEIVPSASLDTFPSENENFLCDLMDTAVTKKPCSLEIARAPSPRTDNASEVAITAPGTSNHRNSSTGPTPDCSPPSPDTALKNIVKVIRPQPKQRTSIVSSLDFHRMNHNQEYFEINTSTGCTSFTSNPPVSPLTSSAATTEVKNKETGDTVSALAICEVENIVLGPGALKKMRTVNMSRIRYAK</sequence>
<accession>A0A6B0QTL0</accession>
<evidence type="ECO:0000313" key="2">
    <source>
        <dbReference type="EMBL" id="MXQ81228.1"/>
    </source>
</evidence>
<dbReference type="EMBL" id="VBQZ03000007">
    <property type="protein sequence ID" value="MXQ81228.1"/>
    <property type="molecule type" value="Genomic_DNA"/>
</dbReference>
<evidence type="ECO:0000256" key="1">
    <source>
        <dbReference type="SAM" id="MobiDB-lite"/>
    </source>
</evidence>
<gene>
    <name evidence="2" type="ORF">E5288_WYG006079</name>
</gene>
<comment type="caution">
    <text evidence="2">The sequence shown here is derived from an EMBL/GenBank/DDBJ whole genome shotgun (WGS) entry which is preliminary data.</text>
</comment>
<name>A0A6B0QTL0_9CETA</name>
<feature type="region of interest" description="Disordered" evidence="1">
    <location>
        <begin position="157"/>
        <end position="180"/>
    </location>
</feature>